<feature type="transmembrane region" description="Helical" evidence="6">
    <location>
        <begin position="420"/>
        <end position="441"/>
    </location>
</feature>
<evidence type="ECO:0000256" key="2">
    <source>
        <dbReference type="ARBA" id="ARBA00008974"/>
    </source>
</evidence>
<evidence type="ECO:0000256" key="6">
    <source>
        <dbReference type="SAM" id="Phobius"/>
    </source>
</evidence>
<dbReference type="Proteomes" id="UP000661894">
    <property type="component" value="Unassembled WGS sequence"/>
</dbReference>
<comment type="caution">
    <text evidence="7">The sequence shown here is derived from an EMBL/GenBank/DDBJ whole genome shotgun (WGS) entry which is preliminary data.</text>
</comment>
<protein>
    <submittedName>
        <fullName evidence="7">Cytosine permease</fullName>
    </submittedName>
</protein>
<dbReference type="PANTHER" id="PTHR30569">
    <property type="entry name" value="CYTOSINE TRANSPORTER CODB"/>
    <property type="match status" value="1"/>
</dbReference>
<keyword evidence="5 6" id="KW-0472">Membrane</keyword>
<evidence type="ECO:0000256" key="5">
    <source>
        <dbReference type="ARBA" id="ARBA00023136"/>
    </source>
</evidence>
<accession>A0ABR8Z2E1</accession>
<feature type="transmembrane region" description="Helical" evidence="6">
    <location>
        <begin position="280"/>
        <end position="300"/>
    </location>
</feature>
<feature type="transmembrane region" description="Helical" evidence="6">
    <location>
        <begin position="12"/>
        <end position="37"/>
    </location>
</feature>
<dbReference type="Pfam" id="PF02133">
    <property type="entry name" value="Transp_cyt_pur"/>
    <property type="match status" value="1"/>
</dbReference>
<dbReference type="InterPro" id="IPR001248">
    <property type="entry name" value="Pur-cyt_permease"/>
</dbReference>
<feature type="transmembrane region" description="Helical" evidence="6">
    <location>
        <begin position="245"/>
        <end position="268"/>
    </location>
</feature>
<evidence type="ECO:0000256" key="3">
    <source>
        <dbReference type="ARBA" id="ARBA00022692"/>
    </source>
</evidence>
<feature type="transmembrane region" description="Helical" evidence="6">
    <location>
        <begin position="173"/>
        <end position="194"/>
    </location>
</feature>
<feature type="transmembrane region" description="Helical" evidence="6">
    <location>
        <begin position="49"/>
        <end position="70"/>
    </location>
</feature>
<comment type="subcellular location">
    <subcellularLocation>
        <location evidence="1">Membrane</location>
        <topology evidence="1">Multi-pass membrane protein</topology>
    </subcellularLocation>
</comment>
<gene>
    <name evidence="7" type="ORF">H9624_09185</name>
</gene>
<dbReference type="PANTHER" id="PTHR30569:SF0">
    <property type="entry name" value="CYTOSINE PERMEASE"/>
    <property type="match status" value="1"/>
</dbReference>
<evidence type="ECO:0000313" key="7">
    <source>
        <dbReference type="EMBL" id="MBD8062496.1"/>
    </source>
</evidence>
<reference evidence="7 8" key="1">
    <citation type="submission" date="2020-08" db="EMBL/GenBank/DDBJ databases">
        <title>A Genomic Blueprint of the Chicken Gut Microbiome.</title>
        <authorList>
            <person name="Gilroy R."/>
            <person name="Ravi A."/>
            <person name="Getino M."/>
            <person name="Pursley I."/>
            <person name="Horton D.L."/>
            <person name="Alikhan N.-F."/>
            <person name="Baker D."/>
            <person name="Gharbi K."/>
            <person name="Hall N."/>
            <person name="Watson M."/>
            <person name="Adriaenssens E.M."/>
            <person name="Foster-Nyarko E."/>
            <person name="Jarju S."/>
            <person name="Secka A."/>
            <person name="Antonio M."/>
            <person name="Oren A."/>
            <person name="Chaudhuri R."/>
            <person name="La Ragione R.M."/>
            <person name="Hildebrand F."/>
            <person name="Pallen M.J."/>
        </authorList>
    </citation>
    <scope>NUCLEOTIDE SEQUENCE [LARGE SCALE GENOMIC DNA]</scope>
    <source>
        <strain evidence="7 8">Sa1BUA1</strain>
    </source>
</reference>
<feature type="transmembrane region" description="Helical" evidence="6">
    <location>
        <begin position="214"/>
        <end position="233"/>
    </location>
</feature>
<dbReference type="Gene3D" id="1.10.4160.10">
    <property type="entry name" value="Hydantoin permease"/>
    <property type="match status" value="1"/>
</dbReference>
<feature type="transmembrane region" description="Helical" evidence="6">
    <location>
        <begin position="141"/>
        <end position="161"/>
    </location>
</feature>
<dbReference type="InterPro" id="IPR030191">
    <property type="entry name" value="CodB"/>
</dbReference>
<organism evidence="7 8">
    <name type="scientific">Oceanitalea stevensii</name>
    <dbReference type="NCBI Taxonomy" id="2763072"/>
    <lineage>
        <taxon>Bacteria</taxon>
        <taxon>Bacillati</taxon>
        <taxon>Actinomycetota</taxon>
        <taxon>Actinomycetes</taxon>
        <taxon>Micrococcales</taxon>
        <taxon>Bogoriellaceae</taxon>
        <taxon>Georgenia</taxon>
    </lineage>
</organism>
<keyword evidence="4 6" id="KW-1133">Transmembrane helix</keyword>
<feature type="transmembrane region" description="Helical" evidence="6">
    <location>
        <begin position="355"/>
        <end position="376"/>
    </location>
</feature>
<sequence>MLEPVPPTARRGTFGLAMIWVGFGFVVTGLVVGGQLAGQGGAPGMPFGLAMSTIATGELILFALTVLLGIPAMRTGFNLALLSRFSYGSKGFAVPMVVMALLTLGWFASILGMIADIWGGLLGNPSGITVIDPASWGRPDVAPVSLEVVLSCLAFGALFTWTAYRGIAAIEKVAIPVAPFVLVVSLGVGAGMLADNGGWGAMVESASSQSGLGFGSGVTIVIGAWIAGAIMGADIMRYAKNAGAVLIGAGACFILTNPVLNVVGYIGAVSTGDSNFVNWMYDRGILLAIIGVLVWTTSLWTTNNSELYSNSLYTGPALNAFGVRVKRTKIVLVVGVLGTVLGALAFYQLFFVDFITVLGAAFVPLVGPILADYYLLRRNEFTAESYRRQPALRWPGVISFLAGATLGLLFQYAWPLPFGFSSGIAALIITVVLHIVLHYALRGRTSGPVEDVTGEPVSTPAR</sequence>
<dbReference type="EMBL" id="JACSPO010000004">
    <property type="protein sequence ID" value="MBD8062496.1"/>
    <property type="molecule type" value="Genomic_DNA"/>
</dbReference>
<evidence type="ECO:0000313" key="8">
    <source>
        <dbReference type="Proteomes" id="UP000661894"/>
    </source>
</evidence>
<keyword evidence="3 6" id="KW-0812">Transmembrane</keyword>
<keyword evidence="8" id="KW-1185">Reference proteome</keyword>
<comment type="similarity">
    <text evidence="2">Belongs to the purine-cytosine permease (2.A.39) family.</text>
</comment>
<name>A0ABR8Z2E1_9MICO</name>
<feature type="transmembrane region" description="Helical" evidence="6">
    <location>
        <begin position="330"/>
        <end position="349"/>
    </location>
</feature>
<feature type="transmembrane region" description="Helical" evidence="6">
    <location>
        <begin position="91"/>
        <end position="121"/>
    </location>
</feature>
<evidence type="ECO:0000256" key="1">
    <source>
        <dbReference type="ARBA" id="ARBA00004141"/>
    </source>
</evidence>
<feature type="transmembrane region" description="Helical" evidence="6">
    <location>
        <begin position="397"/>
        <end position="414"/>
    </location>
</feature>
<proteinExistence type="inferred from homology"/>
<evidence type="ECO:0000256" key="4">
    <source>
        <dbReference type="ARBA" id="ARBA00022989"/>
    </source>
</evidence>